<evidence type="ECO:0000313" key="3">
    <source>
        <dbReference type="EMBL" id="CAL4941153.1"/>
    </source>
</evidence>
<keyword evidence="4" id="KW-1185">Reference proteome</keyword>
<feature type="domain" description="F-box" evidence="2">
    <location>
        <begin position="30"/>
        <end position="67"/>
    </location>
</feature>
<reference evidence="4" key="1">
    <citation type="submission" date="2024-06" db="EMBL/GenBank/DDBJ databases">
        <authorList>
            <person name="Ryan C."/>
        </authorList>
    </citation>
    <scope>NUCLEOTIDE SEQUENCE [LARGE SCALE GENOMIC DNA]</scope>
</reference>
<name>A0ABC8YBU9_9POAL</name>
<evidence type="ECO:0000256" key="1">
    <source>
        <dbReference type="SAM" id="MobiDB-lite"/>
    </source>
</evidence>
<evidence type="ECO:0000259" key="2">
    <source>
        <dbReference type="Pfam" id="PF12937"/>
    </source>
</evidence>
<dbReference type="SUPFAM" id="SSF81383">
    <property type="entry name" value="F-box domain"/>
    <property type="match status" value="1"/>
</dbReference>
<dbReference type="Pfam" id="PF12937">
    <property type="entry name" value="F-box-like"/>
    <property type="match status" value="1"/>
</dbReference>
<feature type="region of interest" description="Disordered" evidence="1">
    <location>
        <begin position="1"/>
        <end position="22"/>
    </location>
</feature>
<evidence type="ECO:0000313" key="4">
    <source>
        <dbReference type="Proteomes" id="UP001497457"/>
    </source>
</evidence>
<dbReference type="EMBL" id="OZ075126">
    <property type="protein sequence ID" value="CAL4941153.1"/>
    <property type="molecule type" value="Genomic_DNA"/>
</dbReference>
<dbReference type="InterPro" id="IPR036047">
    <property type="entry name" value="F-box-like_dom_sf"/>
</dbReference>
<organism evidence="3 4">
    <name type="scientific">Urochloa decumbens</name>
    <dbReference type="NCBI Taxonomy" id="240449"/>
    <lineage>
        <taxon>Eukaryota</taxon>
        <taxon>Viridiplantae</taxon>
        <taxon>Streptophyta</taxon>
        <taxon>Embryophyta</taxon>
        <taxon>Tracheophyta</taxon>
        <taxon>Spermatophyta</taxon>
        <taxon>Magnoliopsida</taxon>
        <taxon>Liliopsida</taxon>
        <taxon>Poales</taxon>
        <taxon>Poaceae</taxon>
        <taxon>PACMAD clade</taxon>
        <taxon>Panicoideae</taxon>
        <taxon>Panicodae</taxon>
        <taxon>Paniceae</taxon>
        <taxon>Melinidinae</taxon>
        <taxon>Urochloa</taxon>
    </lineage>
</organism>
<reference evidence="3 4" key="2">
    <citation type="submission" date="2024-10" db="EMBL/GenBank/DDBJ databases">
        <authorList>
            <person name="Ryan C."/>
        </authorList>
    </citation>
    <scope>NUCLEOTIDE SEQUENCE [LARGE SCALE GENOMIC DNA]</scope>
</reference>
<sequence>MSEDSGEITGGGEQRPSSAVPATTLEDNNLLSLVLCRLPSVPPSLLRASLVCKSWHSLISDPHFIRNFRAHQKKPPLLGFSDNLGKIEFTTVLGPSDSIPAERFSLPLPVHPGSCVLRSHHGRVLVLNQVQRYFLVWDPVTGEQLNVAFPPALDGNMVFILDGGVVCAATDRDHVHGACHSDPFRLVFIGVLGAHIIASVYSSETLAWGNLFSIMQPPYVVRISFNCPSTLLGNSICMSLFGEKTLILQFDWGRGNLALIDIPSDAHQFDALNSGMCHFMITPADDSGGLNFYLLSTFSIYVWKRVFNRVGIARWVRGNTIELGNLYSQKPTMRLSILGLDEDNNMILKFTDSVVFTVNLESMEFKTLSTELPCSFYFHPFKSFYTPDQSYTEALNIVISTKLSDTIFFRVGISCQQPS</sequence>
<dbReference type="AlphaFoldDB" id="A0ABC8YBU9"/>
<dbReference type="PANTHER" id="PTHR32133:SF271">
    <property type="entry name" value="F-BOX DOMAIN-CONTAINING PROTEIN"/>
    <property type="match status" value="1"/>
</dbReference>
<gene>
    <name evidence="3" type="ORF">URODEC1_LOCUS32899</name>
</gene>
<protein>
    <recommendedName>
        <fullName evidence="2">F-box domain-containing protein</fullName>
    </recommendedName>
</protein>
<dbReference type="PANTHER" id="PTHR32133">
    <property type="entry name" value="OS07G0120400 PROTEIN"/>
    <property type="match status" value="1"/>
</dbReference>
<dbReference type="Proteomes" id="UP001497457">
    <property type="component" value="Chromosome 16b"/>
</dbReference>
<dbReference type="Gene3D" id="1.20.1280.50">
    <property type="match status" value="1"/>
</dbReference>
<dbReference type="InterPro" id="IPR001810">
    <property type="entry name" value="F-box_dom"/>
</dbReference>
<proteinExistence type="predicted"/>
<accession>A0ABC8YBU9</accession>